<accession>A0A5K1IAJ6</accession>
<evidence type="ECO:0000313" key="2">
    <source>
        <dbReference type="Proteomes" id="UP000326725"/>
    </source>
</evidence>
<dbReference type="AlphaFoldDB" id="A0A5K1IAJ6"/>
<gene>
    <name evidence="1" type="ORF">HALO32_03327</name>
</gene>
<organism evidence="1 2">
    <name type="scientific">Halomonas lysinitropha</name>
    <dbReference type="NCBI Taxonomy" id="2607506"/>
    <lineage>
        <taxon>Bacteria</taxon>
        <taxon>Pseudomonadati</taxon>
        <taxon>Pseudomonadota</taxon>
        <taxon>Gammaproteobacteria</taxon>
        <taxon>Oceanospirillales</taxon>
        <taxon>Halomonadaceae</taxon>
        <taxon>Halomonas</taxon>
    </lineage>
</organism>
<name>A0A5K1IAJ6_9GAMM</name>
<evidence type="ECO:0008006" key="3">
    <source>
        <dbReference type="Google" id="ProtNLM"/>
    </source>
</evidence>
<dbReference type="RefSeq" id="WP_151445013.1">
    <property type="nucleotide sequence ID" value="NZ_CABVOU010000046.1"/>
</dbReference>
<keyword evidence="2" id="KW-1185">Reference proteome</keyword>
<dbReference type="EMBL" id="CABVOU010000046">
    <property type="protein sequence ID" value="VVZ97210.1"/>
    <property type="molecule type" value="Genomic_DNA"/>
</dbReference>
<dbReference type="Proteomes" id="UP000326725">
    <property type="component" value="Unassembled WGS sequence"/>
</dbReference>
<evidence type="ECO:0000313" key="1">
    <source>
        <dbReference type="EMBL" id="VVZ97210.1"/>
    </source>
</evidence>
<protein>
    <recommendedName>
        <fullName evidence="3">Phasin domain-containing protein</fullName>
    </recommendedName>
</protein>
<reference evidence="1 2" key="1">
    <citation type="submission" date="2019-09" db="EMBL/GenBank/DDBJ databases">
        <authorList>
            <person name="Criscuolo A."/>
        </authorList>
    </citation>
    <scope>NUCLEOTIDE SEQUENCE [LARGE SCALE GENOMIC DNA]</scope>
    <source>
        <strain evidence="2">3(2)</strain>
    </source>
</reference>
<sequence>MTKQKDTTANPALTAAAPMMEWWQSQFTQGTTPMTRMQLAWMQSMADTMQFEAQFLRALAESGQKMAESLSGDTPQTPAEMQERYQQLVSDLTEAQMERMKKATELSNDFRRRVWEEV</sequence>
<proteinExistence type="predicted"/>